<sequence>MHRDLKPENILVSHTNIVKIADFGQACLYFPDQPDREYEEQVATRWYRAPELLFGTRRYTPAVDLWATGCILAEFWNRCPLFTGRNDFDQIAKIFELLGTPTAENWPGWGSMPDSQKIIFEERYETENWSPIVPGASPQFIAVLKMQLRLCGTLRWNF</sequence>
<dbReference type="PANTHER" id="PTHR24056:SF469">
    <property type="entry name" value="PROTEIN KINASE DOMAIN-CONTAINING PROTEIN"/>
    <property type="match status" value="1"/>
</dbReference>
<protein>
    <recommendedName>
        <fullName evidence="6">Protein kinase domain-containing protein</fullName>
    </recommendedName>
</protein>
<dbReference type="Proteomes" id="UP001177023">
    <property type="component" value="Unassembled WGS sequence"/>
</dbReference>
<dbReference type="GO" id="GO:0005634">
    <property type="term" value="C:nucleus"/>
    <property type="evidence" value="ECO:0007669"/>
    <property type="project" value="TreeGrafter"/>
</dbReference>
<dbReference type="SUPFAM" id="SSF56112">
    <property type="entry name" value="Protein kinase-like (PK-like)"/>
    <property type="match status" value="1"/>
</dbReference>
<proteinExistence type="predicted"/>
<keyword evidence="3" id="KW-0547">Nucleotide-binding</keyword>
<feature type="domain" description="Protein kinase" evidence="6">
    <location>
        <begin position="1"/>
        <end position="158"/>
    </location>
</feature>
<keyword evidence="1" id="KW-0723">Serine/threonine-protein kinase</keyword>
<dbReference type="PROSITE" id="PS50011">
    <property type="entry name" value="PROTEIN_KINASE_DOM"/>
    <property type="match status" value="1"/>
</dbReference>
<dbReference type="FunFam" id="1.10.510.10:FF:000624">
    <property type="entry name" value="Mitogen-activated protein kinase"/>
    <property type="match status" value="1"/>
</dbReference>
<organism evidence="7 8">
    <name type="scientific">Mesorhabditis spiculigera</name>
    <dbReference type="NCBI Taxonomy" id="96644"/>
    <lineage>
        <taxon>Eukaryota</taxon>
        <taxon>Metazoa</taxon>
        <taxon>Ecdysozoa</taxon>
        <taxon>Nematoda</taxon>
        <taxon>Chromadorea</taxon>
        <taxon>Rhabditida</taxon>
        <taxon>Rhabditina</taxon>
        <taxon>Rhabditomorpha</taxon>
        <taxon>Rhabditoidea</taxon>
        <taxon>Rhabditidae</taxon>
        <taxon>Mesorhabditinae</taxon>
        <taxon>Mesorhabditis</taxon>
    </lineage>
</organism>
<dbReference type="GO" id="GO:0005524">
    <property type="term" value="F:ATP binding"/>
    <property type="evidence" value="ECO:0007669"/>
    <property type="project" value="UniProtKB-KW"/>
</dbReference>
<evidence type="ECO:0000256" key="1">
    <source>
        <dbReference type="ARBA" id="ARBA00022527"/>
    </source>
</evidence>
<comment type="caution">
    <text evidence="7">The sequence shown here is derived from an EMBL/GenBank/DDBJ whole genome shotgun (WGS) entry which is preliminary data.</text>
</comment>
<dbReference type="AlphaFoldDB" id="A0AA36CGK5"/>
<feature type="non-terminal residue" evidence="7">
    <location>
        <position position="158"/>
    </location>
</feature>
<dbReference type="PANTHER" id="PTHR24056">
    <property type="entry name" value="CELL DIVISION PROTEIN KINASE"/>
    <property type="match status" value="1"/>
</dbReference>
<evidence type="ECO:0000256" key="3">
    <source>
        <dbReference type="ARBA" id="ARBA00022741"/>
    </source>
</evidence>
<dbReference type="Gene3D" id="1.10.510.10">
    <property type="entry name" value="Transferase(Phosphotransferase) domain 1"/>
    <property type="match status" value="1"/>
</dbReference>
<keyword evidence="8" id="KW-1185">Reference proteome</keyword>
<dbReference type="InterPro" id="IPR011009">
    <property type="entry name" value="Kinase-like_dom_sf"/>
</dbReference>
<keyword evidence="4" id="KW-0418">Kinase</keyword>
<gene>
    <name evidence="7" type="ORF">MSPICULIGERA_LOCUS7149</name>
</gene>
<reference evidence="7" key="1">
    <citation type="submission" date="2023-06" db="EMBL/GenBank/DDBJ databases">
        <authorList>
            <person name="Delattre M."/>
        </authorList>
    </citation>
    <scope>NUCLEOTIDE SEQUENCE</scope>
    <source>
        <strain evidence="7">AF72</strain>
    </source>
</reference>
<dbReference type="InterPro" id="IPR050108">
    <property type="entry name" value="CDK"/>
</dbReference>
<evidence type="ECO:0000313" key="7">
    <source>
        <dbReference type="EMBL" id="CAJ0568634.1"/>
    </source>
</evidence>
<dbReference type="Pfam" id="PF00069">
    <property type="entry name" value="Pkinase"/>
    <property type="match status" value="1"/>
</dbReference>
<dbReference type="GO" id="GO:0004674">
    <property type="term" value="F:protein serine/threonine kinase activity"/>
    <property type="evidence" value="ECO:0007669"/>
    <property type="project" value="UniProtKB-KW"/>
</dbReference>
<evidence type="ECO:0000256" key="2">
    <source>
        <dbReference type="ARBA" id="ARBA00022679"/>
    </source>
</evidence>
<keyword evidence="5" id="KW-0067">ATP-binding</keyword>
<keyword evidence="2" id="KW-0808">Transferase</keyword>
<name>A0AA36CGK5_9BILA</name>
<dbReference type="InterPro" id="IPR000719">
    <property type="entry name" value="Prot_kinase_dom"/>
</dbReference>
<evidence type="ECO:0000256" key="4">
    <source>
        <dbReference type="ARBA" id="ARBA00022777"/>
    </source>
</evidence>
<evidence type="ECO:0000256" key="5">
    <source>
        <dbReference type="ARBA" id="ARBA00022840"/>
    </source>
</evidence>
<accession>A0AA36CGK5</accession>
<evidence type="ECO:0000313" key="8">
    <source>
        <dbReference type="Proteomes" id="UP001177023"/>
    </source>
</evidence>
<dbReference type="SMART" id="SM00220">
    <property type="entry name" value="S_TKc"/>
    <property type="match status" value="1"/>
</dbReference>
<evidence type="ECO:0000259" key="6">
    <source>
        <dbReference type="PROSITE" id="PS50011"/>
    </source>
</evidence>
<dbReference type="EMBL" id="CATQJA010001781">
    <property type="protein sequence ID" value="CAJ0568634.1"/>
    <property type="molecule type" value="Genomic_DNA"/>
</dbReference>